<feature type="region of interest" description="Disordered" evidence="1">
    <location>
        <begin position="77"/>
        <end position="100"/>
    </location>
</feature>
<feature type="region of interest" description="Disordered" evidence="1">
    <location>
        <begin position="233"/>
        <end position="257"/>
    </location>
</feature>
<accession>G3QCL1</accession>
<evidence type="ECO:0000313" key="2">
    <source>
        <dbReference type="Ensembl" id="ENSGACP00000027627.1"/>
    </source>
</evidence>
<name>G3QCL1_GASAC</name>
<dbReference type="AlphaFoldDB" id="G3QCL1"/>
<organism evidence="2">
    <name type="scientific">Gasterosteus aculeatus</name>
    <name type="common">Three-spined stickleback</name>
    <dbReference type="NCBI Taxonomy" id="69293"/>
    <lineage>
        <taxon>Eukaryota</taxon>
        <taxon>Metazoa</taxon>
        <taxon>Chordata</taxon>
        <taxon>Craniata</taxon>
        <taxon>Vertebrata</taxon>
        <taxon>Euteleostomi</taxon>
        <taxon>Actinopterygii</taxon>
        <taxon>Neopterygii</taxon>
        <taxon>Teleostei</taxon>
        <taxon>Neoteleostei</taxon>
        <taxon>Acanthomorphata</taxon>
        <taxon>Eupercaria</taxon>
        <taxon>Perciformes</taxon>
        <taxon>Cottioidei</taxon>
        <taxon>Gasterosteales</taxon>
        <taxon>Gasterosteidae</taxon>
        <taxon>Gasterosteus</taxon>
    </lineage>
</organism>
<protein>
    <submittedName>
        <fullName evidence="2">Uncharacterized protein</fullName>
    </submittedName>
</protein>
<feature type="region of interest" description="Disordered" evidence="1">
    <location>
        <begin position="116"/>
        <end position="138"/>
    </location>
</feature>
<dbReference type="InParanoid" id="G3QCL1"/>
<dbReference type="Bgee" id="ENSGACG00000020893">
    <property type="expression patterns" value="Expressed in pharyngeal gill and 7 other cell types or tissues"/>
</dbReference>
<proteinExistence type="predicted"/>
<feature type="region of interest" description="Disordered" evidence="1">
    <location>
        <begin position="1"/>
        <end position="63"/>
    </location>
</feature>
<evidence type="ECO:0000256" key="1">
    <source>
        <dbReference type="SAM" id="MobiDB-lite"/>
    </source>
</evidence>
<sequence>VQVVREPHPGYLHTSTRDPEPSTLPAWASYQASPTPPPSGSSSGSPHRAPLRRLRSGDPLGSPVLLHHLLHQTDGSDQNRAAGVRAAAPGPPARLPAAPLPSGRLLLPAGGAAPAAADRCGGGLSAGRVRSAGTRAAERRAGRRLCVGPGPARLLPSGLQRSLQLRARLQRRPVGGASPQPLRGLVSVPPAAGCAASLSLLSSPVRSSPPIFSCGSSDVTSLFSATPMYTSAAGSDLCTPRRLQQPTRLPPQVPSPAATRLSSECRCFPTASTASLFPTRALT</sequence>
<reference evidence="2" key="1">
    <citation type="submission" date="2006-01" db="EMBL/GenBank/DDBJ databases">
        <authorList>
            <person name="Lindblad-Toh K."/>
            <person name="Mauceli E."/>
            <person name="Grabherr M."/>
            <person name="Chang J.L."/>
            <person name="Lander E.S."/>
        </authorList>
    </citation>
    <scope>NUCLEOTIDE SEQUENCE [LARGE SCALE GENOMIC DNA]</scope>
</reference>
<dbReference type="Ensembl" id="ENSGACT00000027679.1">
    <property type="protein sequence ID" value="ENSGACP00000027627.1"/>
    <property type="gene ID" value="ENSGACG00000020893.1"/>
</dbReference>
<reference evidence="2" key="2">
    <citation type="submission" date="2024-04" db="UniProtKB">
        <authorList>
            <consortium name="Ensembl"/>
        </authorList>
    </citation>
    <scope>IDENTIFICATION</scope>
</reference>